<evidence type="ECO:0000256" key="1">
    <source>
        <dbReference type="SAM" id="MobiDB-lite"/>
    </source>
</evidence>
<name>A0ABN9DJ05_9NEOB</name>
<feature type="region of interest" description="Disordered" evidence="1">
    <location>
        <begin position="1"/>
        <end position="25"/>
    </location>
</feature>
<sequence length="144" mass="16153">KTHISDGLRNRDTTPLSVSRRVRPHADTSTFPWTAMCGRDDMPPLSSGHIPGITQQLRLLASDWPPELELRRGTQTANHRRGGGACRGGAEQQREEQRRSSEGAAGEGRQLTARYAGCTWEREGASPGWSRSQQGKYHWCQWEE</sequence>
<feature type="region of interest" description="Disordered" evidence="1">
    <location>
        <begin position="71"/>
        <end position="144"/>
    </location>
</feature>
<dbReference type="Proteomes" id="UP001162483">
    <property type="component" value="Unassembled WGS sequence"/>
</dbReference>
<feature type="non-terminal residue" evidence="2">
    <location>
        <position position="1"/>
    </location>
</feature>
<organism evidence="2 3">
    <name type="scientific">Staurois parvus</name>
    <dbReference type="NCBI Taxonomy" id="386267"/>
    <lineage>
        <taxon>Eukaryota</taxon>
        <taxon>Metazoa</taxon>
        <taxon>Chordata</taxon>
        <taxon>Craniata</taxon>
        <taxon>Vertebrata</taxon>
        <taxon>Euteleostomi</taxon>
        <taxon>Amphibia</taxon>
        <taxon>Batrachia</taxon>
        <taxon>Anura</taxon>
        <taxon>Neobatrachia</taxon>
        <taxon>Ranoidea</taxon>
        <taxon>Ranidae</taxon>
        <taxon>Staurois</taxon>
    </lineage>
</organism>
<protein>
    <submittedName>
        <fullName evidence="2">Uncharacterized protein</fullName>
    </submittedName>
</protein>
<reference evidence="2" key="1">
    <citation type="submission" date="2023-05" db="EMBL/GenBank/DDBJ databases">
        <authorList>
            <person name="Stuckert A."/>
        </authorList>
    </citation>
    <scope>NUCLEOTIDE SEQUENCE</scope>
</reference>
<dbReference type="EMBL" id="CATNWA010014380">
    <property type="protein sequence ID" value="CAI9571141.1"/>
    <property type="molecule type" value="Genomic_DNA"/>
</dbReference>
<comment type="caution">
    <text evidence="2">The sequence shown here is derived from an EMBL/GenBank/DDBJ whole genome shotgun (WGS) entry which is preliminary data.</text>
</comment>
<evidence type="ECO:0000313" key="3">
    <source>
        <dbReference type="Proteomes" id="UP001162483"/>
    </source>
</evidence>
<proteinExistence type="predicted"/>
<evidence type="ECO:0000313" key="2">
    <source>
        <dbReference type="EMBL" id="CAI9571141.1"/>
    </source>
</evidence>
<keyword evidence="3" id="KW-1185">Reference proteome</keyword>
<feature type="compositionally biased region" description="Basic and acidic residues" evidence="1">
    <location>
        <begin position="92"/>
        <end position="101"/>
    </location>
</feature>
<feature type="compositionally biased region" description="Basic and acidic residues" evidence="1">
    <location>
        <begin position="1"/>
        <end position="12"/>
    </location>
</feature>
<gene>
    <name evidence="2" type="ORF">SPARVUS_LOCUS7195117</name>
</gene>
<accession>A0ABN9DJ05</accession>